<name>A0A9P4V4L7_9PLEO</name>
<dbReference type="OrthoDB" id="5973539at2759"/>
<evidence type="ECO:0000256" key="1">
    <source>
        <dbReference type="SAM" id="MobiDB-lite"/>
    </source>
</evidence>
<dbReference type="SUPFAM" id="SSF57959">
    <property type="entry name" value="Leucine zipper domain"/>
    <property type="match status" value="1"/>
</dbReference>
<feature type="region of interest" description="Disordered" evidence="1">
    <location>
        <begin position="120"/>
        <end position="146"/>
    </location>
</feature>
<comment type="caution">
    <text evidence="2">The sequence shown here is derived from an EMBL/GenBank/DDBJ whole genome shotgun (WGS) entry which is preliminary data.</text>
</comment>
<dbReference type="PANTHER" id="PTHR38116">
    <property type="entry name" value="CHROMOSOME 7, WHOLE GENOME SHOTGUN SEQUENCE"/>
    <property type="match status" value="1"/>
</dbReference>
<organism evidence="2 3">
    <name type="scientific">Polyplosphaeria fusca</name>
    <dbReference type="NCBI Taxonomy" id="682080"/>
    <lineage>
        <taxon>Eukaryota</taxon>
        <taxon>Fungi</taxon>
        <taxon>Dikarya</taxon>
        <taxon>Ascomycota</taxon>
        <taxon>Pezizomycotina</taxon>
        <taxon>Dothideomycetes</taxon>
        <taxon>Pleosporomycetidae</taxon>
        <taxon>Pleosporales</taxon>
        <taxon>Tetraplosphaeriaceae</taxon>
        <taxon>Polyplosphaeria</taxon>
    </lineage>
</organism>
<reference evidence="2" key="1">
    <citation type="journal article" date="2020" name="Stud. Mycol.">
        <title>101 Dothideomycetes genomes: a test case for predicting lifestyles and emergence of pathogens.</title>
        <authorList>
            <person name="Haridas S."/>
            <person name="Albert R."/>
            <person name="Binder M."/>
            <person name="Bloem J."/>
            <person name="Labutti K."/>
            <person name="Salamov A."/>
            <person name="Andreopoulos B."/>
            <person name="Baker S."/>
            <person name="Barry K."/>
            <person name="Bills G."/>
            <person name="Bluhm B."/>
            <person name="Cannon C."/>
            <person name="Castanera R."/>
            <person name="Culley D."/>
            <person name="Daum C."/>
            <person name="Ezra D."/>
            <person name="Gonzalez J."/>
            <person name="Henrissat B."/>
            <person name="Kuo A."/>
            <person name="Liang C."/>
            <person name="Lipzen A."/>
            <person name="Lutzoni F."/>
            <person name="Magnuson J."/>
            <person name="Mondo S."/>
            <person name="Nolan M."/>
            <person name="Ohm R."/>
            <person name="Pangilinan J."/>
            <person name="Park H.-J."/>
            <person name="Ramirez L."/>
            <person name="Alfaro M."/>
            <person name="Sun H."/>
            <person name="Tritt A."/>
            <person name="Yoshinaga Y."/>
            <person name="Zwiers L.-H."/>
            <person name="Turgeon B."/>
            <person name="Goodwin S."/>
            <person name="Spatafora J."/>
            <person name="Crous P."/>
            <person name="Grigoriev I."/>
        </authorList>
    </citation>
    <scope>NUCLEOTIDE SEQUENCE</scope>
    <source>
        <strain evidence="2">CBS 125425</strain>
    </source>
</reference>
<dbReference type="AlphaFoldDB" id="A0A9P4V4L7"/>
<evidence type="ECO:0000313" key="3">
    <source>
        <dbReference type="Proteomes" id="UP000799444"/>
    </source>
</evidence>
<evidence type="ECO:0000313" key="2">
    <source>
        <dbReference type="EMBL" id="KAF2739692.1"/>
    </source>
</evidence>
<sequence>MPAEKRKKAEMPAAVPEIGDPDRKRVLNVLAQRRYRERQREKIAALEAQTKLLSPRSDHIASSEQATANQPGVPGSDAVEIEQVNELDSLQYGDNLVGFDTMPLDMSFFGDIELCDVPSSIPSTSKSSDPSTKTNPSSSTLPSAFNFPLTPDGMQIEVPLFATMRAFATIATILNVTDNIFNPTAIHTLSSIPHPSLPPNLHPTPAQVVIPHHPLFDTLPWPSVREKLICMFALPPAFRPSIAQGDMGEAIQRLTLDLDDSKDGIRVHGNMAGWTDGNEMTEECWEVGERFYKNWWWSMEPKVIEISNRRRKERGLGALRLL</sequence>
<dbReference type="InterPro" id="IPR046347">
    <property type="entry name" value="bZIP_sf"/>
</dbReference>
<protein>
    <recommendedName>
        <fullName evidence="4">BZIP domain-containing protein</fullName>
    </recommendedName>
</protein>
<dbReference type="PANTHER" id="PTHR38116:SF9">
    <property type="entry name" value="BZIP DOMAIN-CONTAINING PROTEIN"/>
    <property type="match status" value="1"/>
</dbReference>
<proteinExistence type="predicted"/>
<feature type="region of interest" description="Disordered" evidence="1">
    <location>
        <begin position="54"/>
        <end position="76"/>
    </location>
</feature>
<feature type="compositionally biased region" description="Low complexity" evidence="1">
    <location>
        <begin position="120"/>
        <end position="143"/>
    </location>
</feature>
<dbReference type="InterPro" id="IPR021833">
    <property type="entry name" value="DUF3425"/>
</dbReference>
<dbReference type="Pfam" id="PF11905">
    <property type="entry name" value="DUF3425"/>
    <property type="match status" value="1"/>
</dbReference>
<accession>A0A9P4V4L7</accession>
<dbReference type="GO" id="GO:0003700">
    <property type="term" value="F:DNA-binding transcription factor activity"/>
    <property type="evidence" value="ECO:0007669"/>
    <property type="project" value="InterPro"/>
</dbReference>
<gene>
    <name evidence="2" type="ORF">EJ04DRAFT_519347</name>
</gene>
<keyword evidence="3" id="KW-1185">Reference proteome</keyword>
<dbReference type="Proteomes" id="UP000799444">
    <property type="component" value="Unassembled WGS sequence"/>
</dbReference>
<evidence type="ECO:0008006" key="4">
    <source>
        <dbReference type="Google" id="ProtNLM"/>
    </source>
</evidence>
<dbReference type="EMBL" id="ML996103">
    <property type="protein sequence ID" value="KAF2739692.1"/>
    <property type="molecule type" value="Genomic_DNA"/>
</dbReference>